<dbReference type="EMBL" id="AKCV02000015">
    <property type="protein sequence ID" value="TMS58892.1"/>
    <property type="molecule type" value="Genomic_DNA"/>
</dbReference>
<dbReference type="Proteomes" id="UP000004277">
    <property type="component" value="Unassembled WGS sequence"/>
</dbReference>
<protein>
    <submittedName>
        <fullName evidence="1">Gamma-glutamylcyclotransferase</fullName>
    </submittedName>
</protein>
<accession>A0ACD3SRY2</accession>
<reference evidence="1" key="1">
    <citation type="submission" date="2019-05" db="EMBL/GenBank/DDBJ databases">
        <title>Revised genome assembly of Burkholderiaceae (previously Ralstonia) sp. PBA.</title>
        <authorList>
            <person name="Gan H.M."/>
        </authorList>
    </citation>
    <scope>NUCLEOTIDE SEQUENCE</scope>
    <source>
        <strain evidence="1">PBA</strain>
    </source>
</reference>
<comment type="caution">
    <text evidence="1">The sequence shown here is derived from an EMBL/GenBank/DDBJ whole genome shotgun (WGS) entry which is preliminary data.</text>
</comment>
<evidence type="ECO:0000313" key="2">
    <source>
        <dbReference type="Proteomes" id="UP000004277"/>
    </source>
</evidence>
<sequence length="133" mass="14262">MPFIFVYGTLRTGEANDIHRAAARHSLPAPTLIGAGTVRGELVDLGDYPGLIPDTTASPVSGEVYEIDATLIPVLDAIEEVYPGRLSLFLRTVLPVQCGEASIDCIVYPVHAEAVALATRIAGGDWIRHRLAR</sequence>
<keyword evidence="2" id="KW-1185">Reference proteome</keyword>
<evidence type="ECO:0000313" key="1">
    <source>
        <dbReference type="EMBL" id="TMS58892.1"/>
    </source>
</evidence>
<gene>
    <name evidence="1" type="ORF">MW7_009335</name>
</gene>
<organism evidence="1 2">
    <name type="scientific">Imbroritus primus</name>
    <dbReference type="NCBI Taxonomy" id="3058603"/>
    <lineage>
        <taxon>Bacteria</taxon>
        <taxon>Pseudomonadati</taxon>
        <taxon>Pseudomonadota</taxon>
        <taxon>Betaproteobacteria</taxon>
        <taxon>Burkholderiales</taxon>
        <taxon>Burkholderiaceae</taxon>
        <taxon>Imbroritus</taxon>
    </lineage>
</organism>
<proteinExistence type="predicted"/>
<name>A0ACD3SRY2_9BURK</name>